<comment type="caution">
    <text evidence="1">The sequence shown here is derived from an EMBL/GenBank/DDBJ whole genome shotgun (WGS) entry which is preliminary data.</text>
</comment>
<keyword evidence="2" id="KW-1185">Reference proteome</keyword>
<accession>A0AAV5TSZ5</accession>
<organism evidence="1 2">
    <name type="scientific">Pristionchus entomophagus</name>
    <dbReference type="NCBI Taxonomy" id="358040"/>
    <lineage>
        <taxon>Eukaryota</taxon>
        <taxon>Metazoa</taxon>
        <taxon>Ecdysozoa</taxon>
        <taxon>Nematoda</taxon>
        <taxon>Chromadorea</taxon>
        <taxon>Rhabditida</taxon>
        <taxon>Rhabditina</taxon>
        <taxon>Diplogasteromorpha</taxon>
        <taxon>Diplogasteroidea</taxon>
        <taxon>Neodiplogasteridae</taxon>
        <taxon>Pristionchus</taxon>
    </lineage>
</organism>
<gene>
    <name evidence="1" type="ORF">PENTCL1PPCAC_19581</name>
</gene>
<dbReference type="AlphaFoldDB" id="A0AAV5TSZ5"/>
<dbReference type="Proteomes" id="UP001432027">
    <property type="component" value="Unassembled WGS sequence"/>
</dbReference>
<reference evidence="1" key="1">
    <citation type="submission" date="2023-10" db="EMBL/GenBank/DDBJ databases">
        <title>Genome assembly of Pristionchus species.</title>
        <authorList>
            <person name="Yoshida K."/>
            <person name="Sommer R.J."/>
        </authorList>
    </citation>
    <scope>NUCLEOTIDE SEQUENCE</scope>
    <source>
        <strain evidence="1">RS0144</strain>
    </source>
</reference>
<dbReference type="EMBL" id="BTSX01000004">
    <property type="protein sequence ID" value="GMS97406.1"/>
    <property type="molecule type" value="Genomic_DNA"/>
</dbReference>
<evidence type="ECO:0000313" key="2">
    <source>
        <dbReference type="Proteomes" id="UP001432027"/>
    </source>
</evidence>
<protein>
    <submittedName>
        <fullName evidence="1">Uncharacterized protein</fullName>
    </submittedName>
</protein>
<name>A0AAV5TSZ5_9BILA</name>
<sequence>MKGTEPTEIKRTAADILQARATQLAEGLTNIASKGPPDLNAQYEEMQYFEEELNVNDFPQQVRYRICSRDVVGQICDLAEVGMSIKGTHCPQGKEPKEGERRLTILLEARDERQLKRAKDEILRIMKETIRQLAQQNRGGPQGRYKVT</sequence>
<evidence type="ECO:0000313" key="1">
    <source>
        <dbReference type="EMBL" id="GMS97406.1"/>
    </source>
</evidence>
<proteinExistence type="predicted"/>